<dbReference type="Gene3D" id="1.20.120.50">
    <property type="entry name" value="Hemerythrin-like"/>
    <property type="match status" value="1"/>
</dbReference>
<dbReference type="CDD" id="cd12107">
    <property type="entry name" value="Hemerythrin"/>
    <property type="match status" value="1"/>
</dbReference>
<keyword evidence="6" id="KW-1185">Reference proteome</keyword>
<evidence type="ECO:0000256" key="1">
    <source>
        <dbReference type="ARBA" id="ARBA00010587"/>
    </source>
</evidence>
<evidence type="ECO:0000259" key="4">
    <source>
        <dbReference type="Pfam" id="PF01814"/>
    </source>
</evidence>
<name>Q316U2_OLEA2</name>
<dbReference type="Pfam" id="PF01814">
    <property type="entry name" value="Hemerythrin"/>
    <property type="match status" value="1"/>
</dbReference>
<dbReference type="SUPFAM" id="SSF47188">
    <property type="entry name" value="Hemerythrin-like"/>
    <property type="match status" value="1"/>
</dbReference>
<dbReference type="STRING" id="207559.Dde_0253"/>
<evidence type="ECO:0000256" key="2">
    <source>
        <dbReference type="ARBA" id="ARBA00022723"/>
    </source>
</evidence>
<feature type="domain" description="Hemerythrin-like" evidence="4">
    <location>
        <begin position="25"/>
        <end position="140"/>
    </location>
</feature>
<dbReference type="PANTHER" id="PTHR37164:SF1">
    <property type="entry name" value="BACTERIOHEMERYTHRIN"/>
    <property type="match status" value="1"/>
</dbReference>
<dbReference type="NCBIfam" id="NF033749">
    <property type="entry name" value="bact_hemeryth"/>
    <property type="match status" value="1"/>
</dbReference>
<proteinExistence type="inferred from homology"/>
<protein>
    <submittedName>
        <fullName evidence="5">Hemerythrin-like metal-binding protein</fullName>
    </submittedName>
</protein>
<keyword evidence="2" id="KW-0479">Metal-binding</keyword>
<dbReference type="InterPro" id="IPR035938">
    <property type="entry name" value="Hemerythrin-like_sf"/>
</dbReference>
<evidence type="ECO:0000313" key="6">
    <source>
        <dbReference type="Proteomes" id="UP000002710"/>
    </source>
</evidence>
<gene>
    <name evidence="5" type="ordered locus">Dde_0253</name>
</gene>
<dbReference type="EMBL" id="CP000112">
    <property type="protein sequence ID" value="ABB37054.1"/>
    <property type="molecule type" value="Genomic_DNA"/>
</dbReference>
<dbReference type="DNASU" id="3755074"/>
<dbReference type="PANTHER" id="PTHR37164">
    <property type="entry name" value="BACTERIOHEMERYTHRIN"/>
    <property type="match status" value="1"/>
</dbReference>
<organism evidence="5 6">
    <name type="scientific">Oleidesulfovibrio alaskensis (strain ATCC BAA-1058 / DSM 17464 / G20)</name>
    <name type="common">Desulfovibrio alaskensis</name>
    <dbReference type="NCBI Taxonomy" id="207559"/>
    <lineage>
        <taxon>Bacteria</taxon>
        <taxon>Pseudomonadati</taxon>
        <taxon>Thermodesulfobacteriota</taxon>
        <taxon>Desulfovibrionia</taxon>
        <taxon>Desulfovibrionales</taxon>
        <taxon>Desulfovibrionaceae</taxon>
        <taxon>Oleidesulfovibrio</taxon>
    </lineage>
</organism>
<evidence type="ECO:0000313" key="5">
    <source>
        <dbReference type="EMBL" id="ABB37054.1"/>
    </source>
</evidence>
<accession>Q316U2</accession>
<comment type="similarity">
    <text evidence="1">Belongs to the hemerythrin family.</text>
</comment>
<dbReference type="eggNOG" id="COG2703">
    <property type="taxonomic scope" value="Bacteria"/>
</dbReference>
<dbReference type="NCBIfam" id="TIGR02481">
    <property type="entry name" value="hemeryth_dom"/>
    <property type="match status" value="1"/>
</dbReference>
<dbReference type="GO" id="GO:0046872">
    <property type="term" value="F:metal ion binding"/>
    <property type="evidence" value="ECO:0007669"/>
    <property type="project" value="UniProtKB-KW"/>
</dbReference>
<dbReference type="InterPro" id="IPR050669">
    <property type="entry name" value="Hemerythrin"/>
</dbReference>
<dbReference type="InterPro" id="IPR012312">
    <property type="entry name" value="Hemerythrin-like"/>
</dbReference>
<dbReference type="AlphaFoldDB" id="Q316U2"/>
<dbReference type="InterPro" id="IPR012827">
    <property type="entry name" value="Hemerythrin_metal-bd"/>
</dbReference>
<dbReference type="KEGG" id="dde:Dde_0253"/>
<reference evidence="5 6" key="1">
    <citation type="journal article" date="2011" name="J. Bacteriol.">
        <title>Complete genome sequence and updated annotation of Desulfovibrio alaskensis G20.</title>
        <authorList>
            <person name="Hauser L.J."/>
            <person name="Land M.L."/>
            <person name="Brown S.D."/>
            <person name="Larimer F."/>
            <person name="Keller K.L."/>
            <person name="Rapp-Giles B.J."/>
            <person name="Price M.N."/>
            <person name="Lin M."/>
            <person name="Bruce D.C."/>
            <person name="Detter J.C."/>
            <person name="Tapia R."/>
            <person name="Han C.S."/>
            <person name="Goodwin L.A."/>
            <person name="Cheng J.F."/>
            <person name="Pitluck S."/>
            <person name="Copeland A."/>
            <person name="Lucas S."/>
            <person name="Nolan M."/>
            <person name="Lapidus A.L."/>
            <person name="Palumbo A.V."/>
            <person name="Wall J.D."/>
        </authorList>
    </citation>
    <scope>NUCLEOTIDE SEQUENCE [LARGE SCALE GENOMIC DNA]</scope>
    <source>
        <strain evidence="6">ATCC BAA 1058 / DSM 17464 / G20</strain>
    </source>
</reference>
<dbReference type="Proteomes" id="UP000002710">
    <property type="component" value="Chromosome"/>
</dbReference>
<dbReference type="HOGENOM" id="CLU_086902_2_2_7"/>
<keyword evidence="3" id="KW-0408">Iron</keyword>
<sequence>MHKAGRAKAEKHMRQLELKDSMKIGIKELDDQHQQLTEIINELYYAYMQGNHRAVLCGLITRLNDYAHEHFALERQYMERFVFEMPDYEQHMQEHREFFTDAIGFLLRYIEEGSEITPEMLDYLQGWWKDHVMVRDKELGRFLRSRGVTA</sequence>
<evidence type="ECO:0000256" key="3">
    <source>
        <dbReference type="ARBA" id="ARBA00023004"/>
    </source>
</evidence>